<dbReference type="Gene3D" id="3.20.20.370">
    <property type="entry name" value="Glycoside hydrolase/deacetylase"/>
    <property type="match status" value="1"/>
</dbReference>
<feature type="signal peptide" evidence="1">
    <location>
        <begin position="1"/>
        <end position="27"/>
    </location>
</feature>
<accession>A0ABU6FD27</accession>
<comment type="caution">
    <text evidence="3">The sequence shown here is derived from an EMBL/GenBank/DDBJ whole genome shotgun (WGS) entry which is preliminary data.</text>
</comment>
<evidence type="ECO:0000256" key="1">
    <source>
        <dbReference type="SAM" id="SignalP"/>
    </source>
</evidence>
<dbReference type="Proteomes" id="UP001354931">
    <property type="component" value="Unassembled WGS sequence"/>
</dbReference>
<evidence type="ECO:0000313" key="4">
    <source>
        <dbReference type="Proteomes" id="UP001354931"/>
    </source>
</evidence>
<dbReference type="PROSITE" id="PS51677">
    <property type="entry name" value="NODB"/>
    <property type="match status" value="1"/>
</dbReference>
<sequence length="209" mass="22338">MTQRGQWARLLGCALAAALLAGCAREAAPPRRPAAGAEAAVPPVVSRVATRDKVVFLAYEDGAGLDPRFRDLVRDRRLPVSLFLAGAGAGRLGELSALGAHVQNRTLTRALLPGLGYVEQHAEICGQRDRVEARFGAAPRLFHPPRGAYDANTLQAAAECGVDAIVLWREPEGRLRPGDILGARAGTTPDLLRRIEAEGYEVAALEDYL</sequence>
<dbReference type="InterPro" id="IPR002509">
    <property type="entry name" value="NODB_dom"/>
</dbReference>
<feature type="chain" id="PRO_5047377104" evidence="1">
    <location>
        <begin position="28"/>
        <end position="209"/>
    </location>
</feature>
<name>A0ABU6FD27_9ACTN</name>
<keyword evidence="1" id="KW-0732">Signal</keyword>
<organism evidence="3 4">
    <name type="scientific">Streptomyces endophyticus</name>
    <dbReference type="NCBI Taxonomy" id="714166"/>
    <lineage>
        <taxon>Bacteria</taxon>
        <taxon>Bacillati</taxon>
        <taxon>Actinomycetota</taxon>
        <taxon>Actinomycetes</taxon>
        <taxon>Kitasatosporales</taxon>
        <taxon>Streptomycetaceae</taxon>
        <taxon>Streptomyces</taxon>
    </lineage>
</organism>
<dbReference type="InterPro" id="IPR011330">
    <property type="entry name" value="Glyco_hydro/deAcase_b/a-brl"/>
</dbReference>
<dbReference type="RefSeq" id="WP_326020791.1">
    <property type="nucleotide sequence ID" value="NZ_JAOZYC010000149.1"/>
</dbReference>
<dbReference type="PROSITE" id="PS51257">
    <property type="entry name" value="PROKAR_LIPOPROTEIN"/>
    <property type="match status" value="1"/>
</dbReference>
<dbReference type="SUPFAM" id="SSF88713">
    <property type="entry name" value="Glycoside hydrolase/deacetylase"/>
    <property type="match status" value="1"/>
</dbReference>
<protein>
    <submittedName>
        <fullName evidence="3">Polysaccharide deacetylase family protein</fullName>
    </submittedName>
</protein>
<evidence type="ECO:0000313" key="3">
    <source>
        <dbReference type="EMBL" id="MEB8341537.1"/>
    </source>
</evidence>
<dbReference type="Pfam" id="PF01522">
    <property type="entry name" value="Polysacc_deac_1"/>
    <property type="match status" value="1"/>
</dbReference>
<evidence type="ECO:0000259" key="2">
    <source>
        <dbReference type="PROSITE" id="PS51677"/>
    </source>
</evidence>
<proteinExistence type="predicted"/>
<dbReference type="EMBL" id="JAOZYC010000149">
    <property type="protein sequence ID" value="MEB8341537.1"/>
    <property type="molecule type" value="Genomic_DNA"/>
</dbReference>
<reference evidence="3 4" key="1">
    <citation type="submission" date="2022-10" db="EMBL/GenBank/DDBJ databases">
        <authorList>
            <person name="Xie J."/>
            <person name="Shen N."/>
        </authorList>
    </citation>
    <scope>NUCLEOTIDE SEQUENCE [LARGE SCALE GENOMIC DNA]</scope>
    <source>
        <strain evidence="3 4">YIM65594</strain>
    </source>
</reference>
<feature type="domain" description="NodB homology" evidence="2">
    <location>
        <begin position="53"/>
        <end position="209"/>
    </location>
</feature>
<gene>
    <name evidence="3" type="ORF">OKJ99_28970</name>
</gene>
<keyword evidence="4" id="KW-1185">Reference proteome</keyword>